<gene>
    <name evidence="3" type="ORF">C8D82_13218</name>
</gene>
<dbReference type="GO" id="GO:0016787">
    <property type="term" value="F:hydrolase activity"/>
    <property type="evidence" value="ECO:0007669"/>
    <property type="project" value="UniProtKB-UniRule"/>
</dbReference>
<reference evidence="3 4" key="1">
    <citation type="submission" date="2018-04" db="EMBL/GenBank/DDBJ databases">
        <title>Genomic Encyclopedia of Type Strains, Phase IV (KMG-IV): sequencing the most valuable type-strain genomes for metagenomic binning, comparative biology and taxonomic classification.</title>
        <authorList>
            <person name="Goeker M."/>
        </authorList>
    </citation>
    <scope>NUCLEOTIDE SEQUENCE [LARGE SCALE GENOMIC DNA]</scope>
    <source>
        <strain evidence="3 4">DSM 14823</strain>
    </source>
</reference>
<dbReference type="EMBL" id="QEKH01000032">
    <property type="protein sequence ID" value="PVY37180.1"/>
    <property type="molecule type" value="Genomic_DNA"/>
</dbReference>
<proteinExistence type="predicted"/>
<name>A0A2U1ALB6_9BACT</name>
<dbReference type="GeneID" id="78296654"/>
<feature type="active site" description="Nucleophile" evidence="2">
    <location>
        <position position="41"/>
    </location>
</feature>
<dbReference type="SUPFAM" id="SSF52151">
    <property type="entry name" value="FabD/lysophospholipase-like"/>
    <property type="match status" value="1"/>
</dbReference>
<keyword evidence="4" id="KW-1185">Reference proteome</keyword>
<accession>A0A2U1ALB6</accession>
<keyword evidence="2" id="KW-0378">Hydrolase</keyword>
<comment type="caution">
    <text evidence="3">The sequence shown here is derived from an EMBL/GenBank/DDBJ whole genome shotgun (WGS) entry which is preliminary data.</text>
</comment>
<dbReference type="Gene3D" id="3.40.1090.10">
    <property type="entry name" value="Cytosolic phospholipase A2 catalytic domain"/>
    <property type="match status" value="2"/>
</dbReference>
<dbReference type="InterPro" id="IPR002641">
    <property type="entry name" value="PNPLA_dom"/>
</dbReference>
<dbReference type="AlphaFoldDB" id="A0A2U1ALB6"/>
<dbReference type="RefSeq" id="WP_116885374.1">
    <property type="nucleotide sequence ID" value="NZ_CALXNT010000108.1"/>
</dbReference>
<dbReference type="Pfam" id="PF01734">
    <property type="entry name" value="Patatin"/>
    <property type="match status" value="1"/>
</dbReference>
<evidence type="ECO:0000313" key="4">
    <source>
        <dbReference type="Proteomes" id="UP000245959"/>
    </source>
</evidence>
<dbReference type="GO" id="GO:0016042">
    <property type="term" value="P:lipid catabolic process"/>
    <property type="evidence" value="ECO:0007669"/>
    <property type="project" value="UniProtKB-UniRule"/>
</dbReference>
<dbReference type="PROSITE" id="PS51635">
    <property type="entry name" value="PNPLA"/>
    <property type="match status" value="1"/>
</dbReference>
<evidence type="ECO:0000256" key="1">
    <source>
        <dbReference type="ARBA" id="ARBA00023098"/>
    </source>
</evidence>
<feature type="short sequence motif" description="DGA/G" evidence="2">
    <location>
        <begin position="157"/>
        <end position="159"/>
    </location>
</feature>
<dbReference type="Proteomes" id="UP000245959">
    <property type="component" value="Unassembled WGS sequence"/>
</dbReference>
<evidence type="ECO:0000256" key="2">
    <source>
        <dbReference type="PROSITE-ProRule" id="PRU01161"/>
    </source>
</evidence>
<organism evidence="3 4">
    <name type="scientific">Victivallis vadensis</name>
    <dbReference type="NCBI Taxonomy" id="172901"/>
    <lineage>
        <taxon>Bacteria</taxon>
        <taxon>Pseudomonadati</taxon>
        <taxon>Lentisphaerota</taxon>
        <taxon>Lentisphaeria</taxon>
        <taxon>Victivallales</taxon>
        <taxon>Victivallaceae</taxon>
        <taxon>Victivallis</taxon>
    </lineage>
</organism>
<feature type="active site" description="Proton acceptor" evidence="2">
    <location>
        <position position="157"/>
    </location>
</feature>
<sequence length="263" mass="28498">MSNPVLAVIAGGGCRQIEAATGMLQALEAAGIRIDRYNACSAGACVAALHASGLSGAGLEKLIRNTPVEQLFRPCIGHQLLALFGMRVDHLFDPAGMYGILRRSLTTEARRRVRVAVTRLPDYAPMMCDATAVTVMASAAIPQVFEPVKIGPDHFVDGGVKNLVPTPRIGEIADYRHIYILLCNDDVTGAPPRGRLGRALSAAFATMDREVTQLYESGWHLLPNVTVIQPPPFPSSLLDWSDGYRLIAHAREYAAEIIRREKA</sequence>
<dbReference type="InterPro" id="IPR016035">
    <property type="entry name" value="Acyl_Trfase/lysoPLipase"/>
</dbReference>
<evidence type="ECO:0000313" key="3">
    <source>
        <dbReference type="EMBL" id="PVY37180.1"/>
    </source>
</evidence>
<keyword evidence="2" id="KW-0442">Lipid degradation</keyword>
<keyword evidence="1 2" id="KW-0443">Lipid metabolism</keyword>
<comment type="caution">
    <text evidence="2">Lacks conserved residue(s) required for the propagation of feature annotation.</text>
</comment>
<protein>
    <submittedName>
        <fullName evidence="3">NTE family protein</fullName>
    </submittedName>
</protein>